<accession>A0ABS7U365</accession>
<dbReference type="Proteomes" id="UP001139031">
    <property type="component" value="Unassembled WGS sequence"/>
</dbReference>
<feature type="region of interest" description="Disordered" evidence="1">
    <location>
        <begin position="593"/>
        <end position="683"/>
    </location>
</feature>
<reference evidence="4" key="1">
    <citation type="submission" date="2021-08" db="EMBL/GenBank/DDBJ databases">
        <authorList>
            <person name="Stevens D.C."/>
        </authorList>
    </citation>
    <scope>NUCLEOTIDE SEQUENCE</scope>
    <source>
        <strain evidence="4">DSM 53165</strain>
    </source>
</reference>
<evidence type="ECO:0000313" key="4">
    <source>
        <dbReference type="EMBL" id="MBZ5714782.1"/>
    </source>
</evidence>
<feature type="region of interest" description="Disordered" evidence="1">
    <location>
        <begin position="507"/>
        <end position="576"/>
    </location>
</feature>
<comment type="caution">
    <text evidence="4">The sequence shown here is derived from an EMBL/GenBank/DDBJ whole genome shotgun (WGS) entry which is preliminary data.</text>
</comment>
<dbReference type="InterPro" id="IPR011009">
    <property type="entry name" value="Kinase-like_dom_sf"/>
</dbReference>
<dbReference type="Gene3D" id="1.10.510.10">
    <property type="entry name" value="Transferase(Phosphotransferase) domain 1"/>
    <property type="match status" value="1"/>
</dbReference>
<evidence type="ECO:0000259" key="3">
    <source>
        <dbReference type="PROSITE" id="PS50011"/>
    </source>
</evidence>
<feature type="region of interest" description="Disordered" evidence="1">
    <location>
        <begin position="328"/>
        <end position="390"/>
    </location>
</feature>
<feature type="compositionally biased region" description="Low complexity" evidence="1">
    <location>
        <begin position="342"/>
        <end position="353"/>
    </location>
</feature>
<dbReference type="SUPFAM" id="SSF56112">
    <property type="entry name" value="Protein kinase-like (PK-like)"/>
    <property type="match status" value="1"/>
</dbReference>
<gene>
    <name evidence="4" type="ORF">K7C98_36590</name>
</gene>
<feature type="region of interest" description="Disordered" evidence="1">
    <location>
        <begin position="269"/>
        <end position="314"/>
    </location>
</feature>
<keyword evidence="2" id="KW-1133">Transmembrane helix</keyword>
<keyword evidence="2" id="KW-0472">Membrane</keyword>
<dbReference type="InterPro" id="IPR000719">
    <property type="entry name" value="Prot_kinase_dom"/>
</dbReference>
<keyword evidence="5" id="KW-1185">Reference proteome</keyword>
<protein>
    <recommendedName>
        <fullName evidence="3">Protein kinase domain-containing protein</fullName>
    </recommendedName>
</protein>
<dbReference type="PROSITE" id="PS50011">
    <property type="entry name" value="PROTEIN_KINASE_DOM"/>
    <property type="match status" value="1"/>
</dbReference>
<feature type="compositionally biased region" description="Low complexity" evidence="1">
    <location>
        <begin position="278"/>
        <end position="294"/>
    </location>
</feature>
<organism evidence="4 5">
    <name type="scientific">Nannocystis pusilla</name>
    <dbReference type="NCBI Taxonomy" id="889268"/>
    <lineage>
        <taxon>Bacteria</taxon>
        <taxon>Pseudomonadati</taxon>
        <taxon>Myxococcota</taxon>
        <taxon>Polyangia</taxon>
        <taxon>Nannocystales</taxon>
        <taxon>Nannocystaceae</taxon>
        <taxon>Nannocystis</taxon>
    </lineage>
</organism>
<feature type="compositionally biased region" description="Low complexity" evidence="1">
    <location>
        <begin position="361"/>
        <end position="382"/>
    </location>
</feature>
<dbReference type="EMBL" id="JAIRAU010000050">
    <property type="protein sequence ID" value="MBZ5714782.1"/>
    <property type="molecule type" value="Genomic_DNA"/>
</dbReference>
<feature type="transmembrane region" description="Helical" evidence="2">
    <location>
        <begin position="700"/>
        <end position="719"/>
    </location>
</feature>
<keyword evidence="2" id="KW-0812">Transmembrane</keyword>
<feature type="domain" description="Protein kinase" evidence="3">
    <location>
        <begin position="21"/>
        <end position="263"/>
    </location>
</feature>
<sequence length="721" mass="72534">MTTATTGAPTLSPGTVIDGTYTLGAVVRERGGSVSYEATDLSGGRVEVTVYAPGCFVSPVALERSLRELRQLEKVQSPQIVRVFDTGKMPQGGIYEVHERLVGEPLSARGTFDPAEVVQIVHDVATALTAAQKVGVVHRNLGADSILRSGQDVRLFNFAVGDPQGGVSFGALDCIAPEQVEGKNIDERTLVYNLAALTYRLLKGESLFTTEDTGTALLQHAASLPAESSMPAPLFAGLAKDPKARPALSKFLGDLGDIVRDFLRDEREHRDTDDLMQDPDAPNPDRAAPGGPAAAPTPEPVAVPAAPTAPAVAPKPAIATPPAVGPKIGAPPLLGPPTIGKPPTLGAPGAAPTFAPPSVAPPSVAAPNLSAPPAAAPSASGGAATGTKPRTRGWTMFMEATDGESGGAGAPGVPMGGALPVAGAPVAAPAPTPVVAAPAPAPAQPAAAAAPAAATGEVKPSTRGWTMIMDEPSEADAAALAVTTPAAAQAPAPASPTTRGWTMLEELNDSLPGVPPPAAAAPAPAPAPAPEKTPEPPAGGTPSSRGWTMFMEAELQGKDETKPEPEATDPEFYGGEVTTDAGTVVAFAPSAEAPQARVRAGEPAADLSSGTEEMTSFGSRFRGAEPEPPAPAEPAASQPPPDLPSFAGNSSFDFGGLTPPAKQAQPEPVKKPEPAPPTTPPESVFATAEAVEGAGGGSKVLIIVIVVLVIAAVAVLALTSS</sequence>
<name>A0ABS7U365_9BACT</name>
<proteinExistence type="predicted"/>
<feature type="compositionally biased region" description="Low complexity" evidence="1">
    <location>
        <begin position="302"/>
        <end position="314"/>
    </location>
</feature>
<feature type="compositionally biased region" description="Polar residues" evidence="1">
    <location>
        <begin position="608"/>
        <end position="618"/>
    </location>
</feature>
<feature type="compositionally biased region" description="Pro residues" evidence="1">
    <location>
        <begin position="626"/>
        <end position="643"/>
    </location>
</feature>
<evidence type="ECO:0000313" key="5">
    <source>
        <dbReference type="Proteomes" id="UP001139031"/>
    </source>
</evidence>
<evidence type="ECO:0000256" key="1">
    <source>
        <dbReference type="SAM" id="MobiDB-lite"/>
    </source>
</evidence>
<dbReference type="Pfam" id="PF00069">
    <property type="entry name" value="Pkinase"/>
    <property type="match status" value="1"/>
</dbReference>
<evidence type="ECO:0000256" key="2">
    <source>
        <dbReference type="SAM" id="Phobius"/>
    </source>
</evidence>
<dbReference type="Gene3D" id="3.30.200.20">
    <property type="entry name" value="Phosphorylase Kinase, domain 1"/>
    <property type="match status" value="1"/>
</dbReference>
<feature type="compositionally biased region" description="Basic and acidic residues" evidence="1">
    <location>
        <begin position="555"/>
        <end position="565"/>
    </location>
</feature>
<dbReference type="SMART" id="SM00220">
    <property type="entry name" value="S_TKc"/>
    <property type="match status" value="1"/>
</dbReference>
<feature type="compositionally biased region" description="Pro residues" evidence="1">
    <location>
        <begin position="513"/>
        <end position="539"/>
    </location>
</feature>